<reference evidence="7 8" key="1">
    <citation type="submission" date="2018-11" db="EMBL/GenBank/DDBJ databases">
        <title>Genomic Encyclopedia of Type Strains, Phase IV (KMG-IV): sequencing the most valuable type-strain genomes for metagenomic binning, comparative biology and taxonomic classification.</title>
        <authorList>
            <person name="Goeker M."/>
        </authorList>
    </citation>
    <scope>NUCLEOTIDE SEQUENCE [LARGE SCALE GENOMIC DNA]</scope>
    <source>
        <strain evidence="7 8">DSM 22027</strain>
    </source>
</reference>
<keyword evidence="5 6" id="KW-0378">Hydrolase</keyword>
<evidence type="ECO:0000256" key="3">
    <source>
        <dbReference type="ARBA" id="ARBA00022722"/>
    </source>
</evidence>
<keyword evidence="8" id="KW-1185">Reference proteome</keyword>
<dbReference type="PANTHER" id="PTHR28511:SF1">
    <property type="entry name" value="ENDONUCLEASE V"/>
    <property type="match status" value="1"/>
</dbReference>
<comment type="similarity">
    <text evidence="6">Belongs to the endonuclease V family.</text>
</comment>
<dbReference type="HAMAP" id="MF_00801">
    <property type="entry name" value="Endonuclease_5"/>
    <property type="match status" value="1"/>
</dbReference>
<dbReference type="GO" id="GO:0000287">
    <property type="term" value="F:magnesium ion binding"/>
    <property type="evidence" value="ECO:0007669"/>
    <property type="project" value="UniProtKB-UniRule"/>
</dbReference>
<dbReference type="CDD" id="cd06559">
    <property type="entry name" value="Endonuclease_V"/>
    <property type="match status" value="1"/>
</dbReference>
<evidence type="ECO:0000313" key="8">
    <source>
        <dbReference type="Proteomes" id="UP000276223"/>
    </source>
</evidence>
<name>A0A3N1VFZ9_9BACT</name>
<dbReference type="GO" id="GO:0005737">
    <property type="term" value="C:cytoplasm"/>
    <property type="evidence" value="ECO:0007669"/>
    <property type="project" value="UniProtKB-SubCell"/>
</dbReference>
<protein>
    <recommendedName>
        <fullName evidence="6">Endonuclease V</fullName>
        <ecNumber evidence="6">3.1.21.7</ecNumber>
    </recommendedName>
    <alternativeName>
        <fullName evidence="6">Deoxyinosine 3'endonuclease</fullName>
    </alternativeName>
    <alternativeName>
        <fullName evidence="6">Deoxyribonuclease V</fullName>
        <shortName evidence="6">DNase V</shortName>
    </alternativeName>
</protein>
<sequence length="220" mass="24542">MDRLSPSEARQLQEQLAGRVVLRPLPAVFSVLGAADLSYIKETNQLIAVIVTFSWPTLQPLESVHVKSAIRFPYVPGLLSFREIPAMLKAYAQLRRPPDIFLCDGQGLAHPRRFGLACHLGILLEKPTVGCAKTRLCGNHEPLEAERGARQPLWLDGTQVGYVYRSKTGVKPLYISPGHLADCNSALWLVERCLGRYRLPEPLRAAHHTATRLRKTMMAT</sequence>
<keyword evidence="6" id="KW-0227">DNA damage</keyword>
<feature type="binding site" evidence="6">
    <location>
        <position position="104"/>
    </location>
    <ligand>
        <name>Mg(2+)</name>
        <dbReference type="ChEBI" id="CHEBI:18420"/>
    </ligand>
</feature>
<keyword evidence="3 6" id="KW-0540">Nuclease</keyword>
<evidence type="ECO:0000313" key="7">
    <source>
        <dbReference type="EMBL" id="ROR01764.1"/>
    </source>
</evidence>
<evidence type="ECO:0000256" key="6">
    <source>
        <dbReference type="HAMAP-Rule" id="MF_00801"/>
    </source>
</evidence>
<evidence type="ECO:0000256" key="1">
    <source>
        <dbReference type="ARBA" id="ARBA00004496"/>
    </source>
</evidence>
<dbReference type="GO" id="GO:0043737">
    <property type="term" value="F:deoxyribonuclease V activity"/>
    <property type="evidence" value="ECO:0007669"/>
    <property type="project" value="UniProtKB-UniRule"/>
</dbReference>
<evidence type="ECO:0000256" key="5">
    <source>
        <dbReference type="ARBA" id="ARBA00022801"/>
    </source>
</evidence>
<dbReference type="NCBIfam" id="NF008629">
    <property type="entry name" value="PRK11617.1"/>
    <property type="match status" value="1"/>
</dbReference>
<dbReference type="RefSeq" id="WP_211334774.1">
    <property type="nucleotide sequence ID" value="NZ_RJVA01000010.1"/>
</dbReference>
<proteinExistence type="inferred from homology"/>
<keyword evidence="2 6" id="KW-0963">Cytoplasm</keyword>
<keyword evidence="4 6" id="KW-0255">Endonuclease</keyword>
<gene>
    <name evidence="6" type="primary">nfi</name>
    <name evidence="7" type="ORF">EDC27_0950</name>
</gene>
<keyword evidence="6" id="KW-0479">Metal-binding</keyword>
<dbReference type="AlphaFoldDB" id="A0A3N1VFZ9"/>
<keyword evidence="6" id="KW-0234">DNA repair</keyword>
<comment type="cofactor">
    <cofactor evidence="6">
        <name>Mg(2+)</name>
        <dbReference type="ChEBI" id="CHEBI:18420"/>
    </cofactor>
</comment>
<evidence type="ECO:0000256" key="4">
    <source>
        <dbReference type="ARBA" id="ARBA00022759"/>
    </source>
</evidence>
<evidence type="ECO:0000256" key="2">
    <source>
        <dbReference type="ARBA" id="ARBA00022490"/>
    </source>
</evidence>
<dbReference type="GO" id="GO:0016891">
    <property type="term" value="F:RNA endonuclease activity producing 5'-phosphomonoesters, hydrolytic mechanism"/>
    <property type="evidence" value="ECO:0007669"/>
    <property type="project" value="TreeGrafter"/>
</dbReference>
<dbReference type="EMBL" id="RJVA01000010">
    <property type="protein sequence ID" value="ROR01764.1"/>
    <property type="molecule type" value="Genomic_DNA"/>
</dbReference>
<organism evidence="7 8">
    <name type="scientific">Desulfosoma caldarium</name>
    <dbReference type="NCBI Taxonomy" id="610254"/>
    <lineage>
        <taxon>Bacteria</taxon>
        <taxon>Pseudomonadati</taxon>
        <taxon>Thermodesulfobacteriota</taxon>
        <taxon>Syntrophobacteria</taxon>
        <taxon>Syntrophobacterales</taxon>
        <taxon>Syntrophobacteraceae</taxon>
        <taxon>Desulfosoma</taxon>
    </lineage>
</organism>
<comment type="subcellular location">
    <subcellularLocation>
        <location evidence="1 6">Cytoplasm</location>
    </subcellularLocation>
</comment>
<comment type="caution">
    <text evidence="7">The sequence shown here is derived from an EMBL/GenBank/DDBJ whole genome shotgun (WGS) entry which is preliminary data.</text>
</comment>
<dbReference type="InterPro" id="IPR007581">
    <property type="entry name" value="Endonuclease-V"/>
</dbReference>
<comment type="catalytic activity">
    <reaction evidence="6">
        <text>Endonucleolytic cleavage at apurinic or apyrimidinic sites to products with a 5'-phosphate.</text>
        <dbReference type="EC" id="3.1.21.7"/>
    </reaction>
</comment>
<keyword evidence="6" id="KW-0460">Magnesium</keyword>
<dbReference type="Proteomes" id="UP000276223">
    <property type="component" value="Unassembled WGS sequence"/>
</dbReference>
<dbReference type="Pfam" id="PF04493">
    <property type="entry name" value="Endonuclease_5"/>
    <property type="match status" value="1"/>
</dbReference>
<feature type="site" description="Interaction with target DNA" evidence="6">
    <location>
        <position position="74"/>
    </location>
</feature>
<dbReference type="GO" id="GO:0006281">
    <property type="term" value="P:DNA repair"/>
    <property type="evidence" value="ECO:0007669"/>
    <property type="project" value="UniProtKB-UniRule"/>
</dbReference>
<comment type="function">
    <text evidence="6">DNA repair enzyme involved in the repair of deaminated bases. Selectively cleaves double-stranded DNA at the second phosphodiester bond 3' to a deoxyinosine leaving behind the intact lesion on the nicked DNA.</text>
</comment>
<dbReference type="GO" id="GO:0003727">
    <property type="term" value="F:single-stranded RNA binding"/>
    <property type="evidence" value="ECO:0007669"/>
    <property type="project" value="TreeGrafter"/>
</dbReference>
<dbReference type="EC" id="3.1.21.7" evidence="6"/>
<feature type="binding site" evidence="6">
    <location>
        <position position="36"/>
    </location>
    <ligand>
        <name>Mg(2+)</name>
        <dbReference type="ChEBI" id="CHEBI:18420"/>
    </ligand>
</feature>
<dbReference type="PANTHER" id="PTHR28511">
    <property type="entry name" value="ENDONUCLEASE V"/>
    <property type="match status" value="1"/>
</dbReference>
<accession>A0A3N1VFZ9</accession>
<dbReference type="Gene3D" id="3.30.2170.10">
    <property type="entry name" value="archaeoglobus fulgidus dsm 4304 superfamily"/>
    <property type="match status" value="1"/>
</dbReference>